<dbReference type="PANTHER" id="PTHR43080">
    <property type="entry name" value="CBS DOMAIN-CONTAINING PROTEIN CBSX3, MITOCHONDRIAL"/>
    <property type="match status" value="1"/>
</dbReference>
<feature type="domain" description="CBS" evidence="2">
    <location>
        <begin position="11"/>
        <end position="68"/>
    </location>
</feature>
<comment type="caution">
    <text evidence="3">The sequence shown here is derived from an EMBL/GenBank/DDBJ whole genome shotgun (WGS) entry which is preliminary data.</text>
</comment>
<dbReference type="PANTHER" id="PTHR43080:SF2">
    <property type="entry name" value="CBS DOMAIN-CONTAINING PROTEIN"/>
    <property type="match status" value="1"/>
</dbReference>
<reference evidence="3" key="1">
    <citation type="journal article" date="2015" name="Nature">
        <title>Complex archaea that bridge the gap between prokaryotes and eukaryotes.</title>
        <authorList>
            <person name="Spang A."/>
            <person name="Saw J.H."/>
            <person name="Jorgensen S.L."/>
            <person name="Zaremba-Niedzwiedzka K."/>
            <person name="Martijn J."/>
            <person name="Lind A.E."/>
            <person name="van Eijk R."/>
            <person name="Schleper C."/>
            <person name="Guy L."/>
            <person name="Ettema T.J."/>
        </authorList>
    </citation>
    <scope>NUCLEOTIDE SEQUENCE</scope>
</reference>
<name>A0A0F9EAB5_9ZZZZ</name>
<evidence type="ECO:0000259" key="2">
    <source>
        <dbReference type="PROSITE" id="PS51371"/>
    </source>
</evidence>
<evidence type="ECO:0000313" key="3">
    <source>
        <dbReference type="EMBL" id="KKL70998.1"/>
    </source>
</evidence>
<proteinExistence type="predicted"/>
<dbReference type="SMART" id="SM00116">
    <property type="entry name" value="CBS"/>
    <property type="match status" value="2"/>
</dbReference>
<dbReference type="InterPro" id="IPR046342">
    <property type="entry name" value="CBS_dom_sf"/>
</dbReference>
<sequence>MMVHQILKLKDDESVVTVRSDSTVKDAATLLAERRIGALIVSDDGAGLAGILSERDIVRELGLRGSTCLSDKVSDLMTSDLIGCARGDSADDVLAKMTEGRFRHMPVLEDGRLVGLISIGDVVKARLSELAMERDALQDMVMGH</sequence>
<dbReference type="AlphaFoldDB" id="A0A0F9EAB5"/>
<organism evidence="3">
    <name type="scientific">marine sediment metagenome</name>
    <dbReference type="NCBI Taxonomy" id="412755"/>
    <lineage>
        <taxon>unclassified sequences</taxon>
        <taxon>metagenomes</taxon>
        <taxon>ecological metagenomes</taxon>
    </lineage>
</organism>
<dbReference type="PROSITE" id="PS51371">
    <property type="entry name" value="CBS"/>
    <property type="match status" value="2"/>
</dbReference>
<accession>A0A0F9EAB5</accession>
<evidence type="ECO:0000256" key="1">
    <source>
        <dbReference type="ARBA" id="ARBA00023122"/>
    </source>
</evidence>
<dbReference type="InterPro" id="IPR051257">
    <property type="entry name" value="Diverse_CBS-Domain"/>
</dbReference>
<feature type="domain" description="CBS" evidence="2">
    <location>
        <begin position="77"/>
        <end position="132"/>
    </location>
</feature>
<dbReference type="SUPFAM" id="SSF54631">
    <property type="entry name" value="CBS-domain pair"/>
    <property type="match status" value="1"/>
</dbReference>
<gene>
    <name evidence="3" type="ORF">LCGC14_2099320</name>
</gene>
<dbReference type="Pfam" id="PF00571">
    <property type="entry name" value="CBS"/>
    <property type="match status" value="2"/>
</dbReference>
<dbReference type="CDD" id="cd04623">
    <property type="entry name" value="CBS_pair_bac_euk"/>
    <property type="match status" value="1"/>
</dbReference>
<dbReference type="Gene3D" id="3.10.580.10">
    <property type="entry name" value="CBS-domain"/>
    <property type="match status" value="1"/>
</dbReference>
<dbReference type="InterPro" id="IPR044725">
    <property type="entry name" value="CBSX3_CBS_dom"/>
</dbReference>
<dbReference type="EMBL" id="LAZR01025725">
    <property type="protein sequence ID" value="KKL70998.1"/>
    <property type="molecule type" value="Genomic_DNA"/>
</dbReference>
<protein>
    <recommendedName>
        <fullName evidence="2">CBS domain-containing protein</fullName>
    </recommendedName>
</protein>
<dbReference type="InterPro" id="IPR000644">
    <property type="entry name" value="CBS_dom"/>
</dbReference>
<keyword evidence="1" id="KW-0129">CBS domain</keyword>